<evidence type="ECO:0000313" key="1">
    <source>
        <dbReference type="EMBL" id="EJS41727.1"/>
    </source>
</evidence>
<dbReference type="InterPro" id="IPR036514">
    <property type="entry name" value="SGNH_hydro_sf"/>
</dbReference>
<dbReference type="FunFam" id="3.40.50.1110:FF:000022">
    <property type="entry name" value="Isoamyl acetate-hydrolyzing esterase"/>
    <property type="match status" value="1"/>
</dbReference>
<dbReference type="HOGENOM" id="CLU_051989_0_3_1"/>
<dbReference type="CDD" id="cd01838">
    <property type="entry name" value="Isoamyl_acetate_hydrolase_like"/>
    <property type="match status" value="1"/>
</dbReference>
<dbReference type="OrthoDB" id="671439at2759"/>
<dbReference type="Pfam" id="PF00657">
    <property type="entry name" value="Lipase_GDSL"/>
    <property type="match status" value="1"/>
</dbReference>
<dbReference type="Proteomes" id="UP000006968">
    <property type="component" value="Chromosome XV"/>
</dbReference>
<keyword evidence="2" id="KW-1185">Reference proteome</keyword>
<organism evidence="1 2">
    <name type="scientific">Saccharomyces arboricola (strain H-6 / AS 2.3317 / CBS 10644)</name>
    <name type="common">Yeast</name>
    <dbReference type="NCBI Taxonomy" id="1160507"/>
    <lineage>
        <taxon>Eukaryota</taxon>
        <taxon>Fungi</taxon>
        <taxon>Dikarya</taxon>
        <taxon>Ascomycota</taxon>
        <taxon>Saccharomycotina</taxon>
        <taxon>Saccharomycetes</taxon>
        <taxon>Saccharomycetales</taxon>
        <taxon>Saccharomycetaceae</taxon>
        <taxon>Saccharomyces</taxon>
    </lineage>
</organism>
<name>J8LI55_SACAR</name>
<dbReference type="InterPro" id="IPR045136">
    <property type="entry name" value="Iah1-like"/>
</dbReference>
<dbReference type="PANTHER" id="PTHR14209">
    <property type="entry name" value="ISOAMYL ACETATE-HYDROLYZING ESTERASE 1"/>
    <property type="match status" value="1"/>
</dbReference>
<dbReference type="PANTHER" id="PTHR14209:SF19">
    <property type="entry name" value="ISOAMYL ACETATE-HYDROLYZING ESTERASE 1 HOMOLOG"/>
    <property type="match status" value="1"/>
</dbReference>
<reference evidence="1 2" key="1">
    <citation type="journal article" date="2013" name="BMC Genomics">
        <title>High quality de novo sequencing and assembly of the Saccharomyces arboricolus genome.</title>
        <authorList>
            <person name="Liti G."/>
            <person name="Nguyen Ba A.N."/>
            <person name="Blythe M."/>
            <person name="Mueller C.A."/>
            <person name="Bergstroem A."/>
            <person name="Cubillos F.A."/>
            <person name="Dafhnis-Calas F."/>
            <person name="Khoshraftar S."/>
            <person name="Malla S."/>
            <person name="Mehta N."/>
            <person name="Siow C.C."/>
            <person name="Warringer J."/>
            <person name="Moses A.M."/>
            <person name="Louis E.J."/>
            <person name="Nieduszynski C.A."/>
        </authorList>
    </citation>
    <scope>NUCLEOTIDE SEQUENCE [LARGE SCALE GENOMIC DNA]</scope>
    <source>
        <strain evidence="2">H-6 / AS 2.3317 / CBS 10644</strain>
    </source>
</reference>
<dbReference type="AlphaFoldDB" id="J8LI55"/>
<sequence>MEYKKFLIFGDSITEFAFNVRPIEDDKDQYALGAALVNEYTRKMDIVQRGFKGYTSRWAVKVLSEILKNESNIVMATIFFGANDACLAGPQRVPLPEFIDNISQMVSLMKVHHICPIIVGPGLVDREKWDKAKPEEIAIGYVRTNENFAVYSDALAKLADEESLPFVDLNKAFREKGDDSWRNLLTDGLHFSGEGYKIFHDELMKAIEAFYPQYHPRNMQYKLTDWRDVLDDGSNIMS</sequence>
<dbReference type="SUPFAM" id="SSF52266">
    <property type="entry name" value="SGNH hydrolase"/>
    <property type="match status" value="1"/>
</dbReference>
<gene>
    <name evidence="1" type="ORF">SU7_3268</name>
</gene>
<protein>
    <submittedName>
        <fullName evidence="1">Iah1p</fullName>
    </submittedName>
</protein>
<dbReference type="GO" id="GO:0016788">
    <property type="term" value="F:hydrolase activity, acting on ester bonds"/>
    <property type="evidence" value="ECO:0007669"/>
    <property type="project" value="InterPro"/>
</dbReference>
<dbReference type="Gene3D" id="3.40.50.1110">
    <property type="entry name" value="SGNH hydrolase"/>
    <property type="match status" value="1"/>
</dbReference>
<comment type="caution">
    <text evidence="1">The sequence shown here is derived from an EMBL/GenBank/DDBJ whole genome shotgun (WGS) entry which is preliminary data.</text>
</comment>
<dbReference type="EMBL" id="ALIE01000182">
    <property type="protein sequence ID" value="EJS41727.1"/>
    <property type="molecule type" value="Genomic_DNA"/>
</dbReference>
<evidence type="ECO:0000313" key="2">
    <source>
        <dbReference type="Proteomes" id="UP000006968"/>
    </source>
</evidence>
<accession>J8LI55</accession>
<dbReference type="InterPro" id="IPR001087">
    <property type="entry name" value="GDSL"/>
</dbReference>
<proteinExistence type="predicted"/>